<evidence type="ECO:0000313" key="2">
    <source>
        <dbReference type="Proteomes" id="UP000320496"/>
    </source>
</evidence>
<dbReference type="EMBL" id="CP036275">
    <property type="protein sequence ID" value="QDU40146.1"/>
    <property type="molecule type" value="Genomic_DNA"/>
</dbReference>
<reference evidence="1 2" key="1">
    <citation type="submission" date="2019-02" db="EMBL/GenBank/DDBJ databases">
        <title>Deep-cultivation of Planctomycetes and their phenomic and genomic characterization uncovers novel biology.</title>
        <authorList>
            <person name="Wiegand S."/>
            <person name="Jogler M."/>
            <person name="Boedeker C."/>
            <person name="Pinto D."/>
            <person name="Vollmers J."/>
            <person name="Rivas-Marin E."/>
            <person name="Kohn T."/>
            <person name="Peeters S.H."/>
            <person name="Heuer A."/>
            <person name="Rast P."/>
            <person name="Oberbeckmann S."/>
            <person name="Bunk B."/>
            <person name="Jeske O."/>
            <person name="Meyerdierks A."/>
            <person name="Storesund J.E."/>
            <person name="Kallscheuer N."/>
            <person name="Luecker S."/>
            <person name="Lage O.M."/>
            <person name="Pohl T."/>
            <person name="Merkel B.J."/>
            <person name="Hornburger P."/>
            <person name="Mueller R.-W."/>
            <person name="Bruemmer F."/>
            <person name="Labrenz M."/>
            <person name="Spormann A.M."/>
            <person name="Op den Camp H."/>
            <person name="Overmann J."/>
            <person name="Amann R."/>
            <person name="Jetten M.S.M."/>
            <person name="Mascher T."/>
            <person name="Medema M.H."/>
            <person name="Devos D.P."/>
            <person name="Kaster A.-K."/>
            <person name="Ovreas L."/>
            <person name="Rohde M."/>
            <person name="Galperin M.Y."/>
            <person name="Jogler C."/>
        </authorList>
    </citation>
    <scope>NUCLEOTIDE SEQUENCE [LARGE SCALE GENOMIC DNA]</scope>
    <source>
        <strain evidence="1 2">Mal4</strain>
    </source>
</reference>
<dbReference type="AlphaFoldDB" id="A0A517ZCC1"/>
<evidence type="ECO:0000313" key="1">
    <source>
        <dbReference type="EMBL" id="QDU40146.1"/>
    </source>
</evidence>
<dbReference type="KEGG" id="mri:Mal4_45010"/>
<dbReference type="Pfam" id="PF07610">
    <property type="entry name" value="DUF1573"/>
    <property type="match status" value="1"/>
</dbReference>
<dbReference type="Proteomes" id="UP000320496">
    <property type="component" value="Chromosome"/>
</dbReference>
<keyword evidence="2" id="KW-1185">Reference proteome</keyword>
<proteinExistence type="predicted"/>
<dbReference type="Gene3D" id="2.60.40.10">
    <property type="entry name" value="Immunoglobulins"/>
    <property type="match status" value="1"/>
</dbReference>
<dbReference type="InterPro" id="IPR013783">
    <property type="entry name" value="Ig-like_fold"/>
</dbReference>
<accession>A0A517ZCC1</accession>
<sequence length="150" mass="15931">MIRSASCRVLVGLWVAVVVAVGTVAVVFAGSTSRGLLQADERAAPALVLSRTARDLGTLSSRGLQQVRFEAKNRGRKRLVINRLGGGCRCDDAAPQTIVLPPGQSGKIAVMLDTRRAGGAVEEVFSFSTSDPARPRFDLTVRAQIEADAR</sequence>
<dbReference type="RefSeq" id="WP_145371263.1">
    <property type="nucleotide sequence ID" value="NZ_CP036275.1"/>
</dbReference>
<gene>
    <name evidence="1" type="ORF">Mal4_45010</name>
</gene>
<evidence type="ECO:0008006" key="3">
    <source>
        <dbReference type="Google" id="ProtNLM"/>
    </source>
</evidence>
<organism evidence="1 2">
    <name type="scientific">Maioricimonas rarisocia</name>
    <dbReference type="NCBI Taxonomy" id="2528026"/>
    <lineage>
        <taxon>Bacteria</taxon>
        <taxon>Pseudomonadati</taxon>
        <taxon>Planctomycetota</taxon>
        <taxon>Planctomycetia</taxon>
        <taxon>Planctomycetales</taxon>
        <taxon>Planctomycetaceae</taxon>
        <taxon>Maioricimonas</taxon>
    </lineage>
</organism>
<name>A0A517ZCC1_9PLAN</name>
<protein>
    <recommendedName>
        <fullName evidence="3">DUF1573 domain-containing protein</fullName>
    </recommendedName>
</protein>
<dbReference type="InterPro" id="IPR011467">
    <property type="entry name" value="DUF1573"/>
</dbReference>